<dbReference type="Proteomes" id="UP000199053">
    <property type="component" value="Unassembled WGS sequence"/>
</dbReference>
<dbReference type="Gene3D" id="3.30.230.10">
    <property type="match status" value="1"/>
</dbReference>
<dbReference type="GO" id="GO:0005829">
    <property type="term" value="C:cytosol"/>
    <property type="evidence" value="ECO:0007669"/>
    <property type="project" value="TreeGrafter"/>
</dbReference>
<evidence type="ECO:0000313" key="15">
    <source>
        <dbReference type="EMBL" id="SDK51896.1"/>
    </source>
</evidence>
<dbReference type="GO" id="GO:0008270">
    <property type="term" value="F:zinc ion binding"/>
    <property type="evidence" value="ECO:0007669"/>
    <property type="project" value="UniProtKB-KW"/>
</dbReference>
<dbReference type="SMART" id="SM00382">
    <property type="entry name" value="AAA"/>
    <property type="match status" value="1"/>
</dbReference>
<dbReference type="Gene3D" id="3.40.50.300">
    <property type="entry name" value="P-loop containing nucleotide triphosphate hydrolases"/>
    <property type="match status" value="1"/>
</dbReference>
<organism evidence="15 16">
    <name type="scientific">Maridesulfovibrio ferrireducens</name>
    <dbReference type="NCBI Taxonomy" id="246191"/>
    <lineage>
        <taxon>Bacteria</taxon>
        <taxon>Pseudomonadati</taxon>
        <taxon>Thermodesulfobacteriota</taxon>
        <taxon>Desulfovibrionia</taxon>
        <taxon>Desulfovibrionales</taxon>
        <taxon>Desulfovibrionaceae</taxon>
        <taxon>Maridesulfovibrio</taxon>
    </lineage>
</organism>
<evidence type="ECO:0000256" key="6">
    <source>
        <dbReference type="ARBA" id="ARBA00022833"/>
    </source>
</evidence>
<comment type="domain">
    <text evidence="11">The middle region has homology to RecA with ATPase motifs including the RadA KNRFG motif, while the C-terminus is homologous to Lon protease.</text>
</comment>
<dbReference type="PROSITE" id="PS50162">
    <property type="entry name" value="RECA_2"/>
    <property type="match status" value="1"/>
</dbReference>
<dbReference type="InterPro" id="IPR027417">
    <property type="entry name" value="P-loop_NTPase"/>
</dbReference>
<dbReference type="InterPro" id="IPR014721">
    <property type="entry name" value="Ribsml_uS5_D2-typ_fold_subgr"/>
</dbReference>
<dbReference type="CDD" id="cd01121">
    <property type="entry name" value="RadA_SMS_N"/>
    <property type="match status" value="1"/>
</dbReference>
<gene>
    <name evidence="11" type="primary">radA</name>
    <name evidence="15" type="ORF">SAMN05660337_0703</name>
</gene>
<dbReference type="InterPro" id="IPR004504">
    <property type="entry name" value="DNA_repair_RadA"/>
</dbReference>
<dbReference type="HAMAP" id="MF_01498">
    <property type="entry name" value="RadA_bact"/>
    <property type="match status" value="1"/>
</dbReference>
<dbReference type="SUPFAM" id="SSF52540">
    <property type="entry name" value="P-loop containing nucleoside triphosphate hydrolases"/>
    <property type="match status" value="1"/>
</dbReference>
<dbReference type="STRING" id="246191.SAMN05660337_0703"/>
<dbReference type="RefSeq" id="WP_092158248.1">
    <property type="nucleotide sequence ID" value="NZ_FNGA01000001.1"/>
</dbReference>
<proteinExistence type="inferred from homology"/>
<dbReference type="OrthoDB" id="9803906at2"/>
<dbReference type="GO" id="GO:0005524">
    <property type="term" value="F:ATP binding"/>
    <property type="evidence" value="ECO:0007669"/>
    <property type="project" value="UniProtKB-UniRule"/>
</dbReference>
<keyword evidence="16" id="KW-1185">Reference proteome</keyword>
<dbReference type="Pfam" id="PF18073">
    <property type="entry name" value="Zn_ribbon_LapB"/>
    <property type="match status" value="1"/>
</dbReference>
<dbReference type="NCBIfam" id="TIGR00416">
    <property type="entry name" value="sms"/>
    <property type="match status" value="1"/>
</dbReference>
<dbReference type="GO" id="GO:0003684">
    <property type="term" value="F:damaged DNA binding"/>
    <property type="evidence" value="ECO:0007669"/>
    <property type="project" value="InterPro"/>
</dbReference>
<dbReference type="AlphaFoldDB" id="A0A1G9CK04"/>
<dbReference type="PANTHER" id="PTHR32472">
    <property type="entry name" value="DNA REPAIR PROTEIN RADA"/>
    <property type="match status" value="1"/>
</dbReference>
<keyword evidence="9 11" id="KW-0238">DNA-binding</keyword>
<dbReference type="PANTHER" id="PTHR32472:SF10">
    <property type="entry name" value="DNA REPAIR PROTEIN RADA-LIKE PROTEIN"/>
    <property type="match status" value="1"/>
</dbReference>
<dbReference type="SUPFAM" id="SSF54211">
    <property type="entry name" value="Ribosomal protein S5 domain 2-like"/>
    <property type="match status" value="1"/>
</dbReference>
<dbReference type="InterPro" id="IPR020568">
    <property type="entry name" value="Ribosomal_Su5_D2-typ_SF"/>
</dbReference>
<keyword evidence="7 11" id="KW-0067">ATP-binding</keyword>
<evidence type="ECO:0000256" key="9">
    <source>
        <dbReference type="ARBA" id="ARBA00023125"/>
    </source>
</evidence>
<accession>A0A1G9CK04</accession>
<evidence type="ECO:0000256" key="10">
    <source>
        <dbReference type="ARBA" id="ARBA00023204"/>
    </source>
</evidence>
<evidence type="ECO:0000256" key="7">
    <source>
        <dbReference type="ARBA" id="ARBA00022840"/>
    </source>
</evidence>
<keyword evidence="8 11" id="KW-0346">Stress response</keyword>
<keyword evidence="10 11" id="KW-0234">DNA repair</keyword>
<comment type="similarity">
    <text evidence="11 13">Belongs to the RecA family. RadA subfamily.</text>
</comment>
<dbReference type="GO" id="GO:0016787">
    <property type="term" value="F:hydrolase activity"/>
    <property type="evidence" value="ECO:0007669"/>
    <property type="project" value="UniProtKB-KW"/>
</dbReference>
<dbReference type="Pfam" id="PF13481">
    <property type="entry name" value="AAA_25"/>
    <property type="match status" value="1"/>
</dbReference>
<keyword evidence="4 13" id="KW-0863">Zinc-finger</keyword>
<dbReference type="GO" id="GO:0000725">
    <property type="term" value="P:recombinational repair"/>
    <property type="evidence" value="ECO:0007669"/>
    <property type="project" value="UniProtKB-UniRule"/>
</dbReference>
<feature type="domain" description="RecA family profile 1" evidence="14">
    <location>
        <begin position="63"/>
        <end position="213"/>
    </location>
</feature>
<keyword evidence="6 13" id="KW-0862">Zinc</keyword>
<sequence>MKTKDIYVCSGCGAQAIKWQGQCPRCGEWNTLQQKVVVRKKGAVSHTYAGVRTTALADIPTEHTEARSTGFAPLDTVLGKGFVPGGAVLVGGEPGIGKSTLLLQLACAQAQMGNRAVYFSGEESLAQIRGRAERLGLLDSGMLAIASTNSEEALAILEAPEKPDLLIIDSVQTLNSSRAEGIPGCVSQVRAVSSELVEAAKKTTATLVLVGHVTKDGQIAGPKLLEHMVDTVLYLEGDRKHMMRIMRVLKNRFGPSDELVVFSMRESGMEIVEDPSTLFLGDRDDSFSGAAVVMAMDGHKPFAVEVQALASRSVLSIPRRTALGFDTNRLNLILAVLEKRLNLNLGQLDIYAKIGGGLAMRDPGLDLGVAAAVLSSFYDRPLPAGSVFWGEVDLNGRIRPASGGETRLKQADRLGYGPIFQSESCRTLDELQNKLFGPNG</sequence>
<evidence type="ECO:0000256" key="4">
    <source>
        <dbReference type="ARBA" id="ARBA00022771"/>
    </source>
</evidence>
<keyword evidence="1 11" id="KW-0479">Metal-binding</keyword>
<keyword evidence="2 11" id="KW-0547">Nucleotide-binding</keyword>
<keyword evidence="3 11" id="KW-0227">DNA damage</keyword>
<evidence type="ECO:0000256" key="1">
    <source>
        <dbReference type="ARBA" id="ARBA00022723"/>
    </source>
</evidence>
<dbReference type="EMBL" id="FNGA01000001">
    <property type="protein sequence ID" value="SDK51896.1"/>
    <property type="molecule type" value="Genomic_DNA"/>
</dbReference>
<dbReference type="GO" id="GO:0140664">
    <property type="term" value="F:ATP-dependent DNA damage sensor activity"/>
    <property type="evidence" value="ECO:0007669"/>
    <property type="project" value="InterPro"/>
</dbReference>
<evidence type="ECO:0000256" key="11">
    <source>
        <dbReference type="HAMAP-Rule" id="MF_01498"/>
    </source>
</evidence>
<evidence type="ECO:0000256" key="13">
    <source>
        <dbReference type="RuleBase" id="RU003555"/>
    </source>
</evidence>
<evidence type="ECO:0000259" key="14">
    <source>
        <dbReference type="PROSITE" id="PS50162"/>
    </source>
</evidence>
<comment type="function">
    <text evidence="11">Plays a role in repairing double-strand DNA breaks, probably involving stabilizing or processing branched DNA or blocked replication forks.</text>
</comment>
<comment type="function">
    <text evidence="13">DNA-dependent ATPase involved in processing of recombination intermediates, plays a role in repairing DNA breaks. Stimulates the branch migration of RecA-mediated strand transfer reactions, allowing the 3' invading strand to extend heteroduplex DNA faster. Binds ssDNA in the presence of ADP but not other nucleotides, has ATPase activity that is stimulated by ssDNA and various branched DNA structures, but inhibited by SSB. Does not have RecA's homology-searching function.</text>
</comment>
<evidence type="ECO:0000313" key="16">
    <source>
        <dbReference type="Proteomes" id="UP000199053"/>
    </source>
</evidence>
<dbReference type="InterPro" id="IPR003593">
    <property type="entry name" value="AAA+_ATPase"/>
</dbReference>
<evidence type="ECO:0000256" key="5">
    <source>
        <dbReference type="ARBA" id="ARBA00022801"/>
    </source>
</evidence>
<reference evidence="16" key="1">
    <citation type="submission" date="2016-10" db="EMBL/GenBank/DDBJ databases">
        <authorList>
            <person name="Varghese N."/>
            <person name="Submissions S."/>
        </authorList>
    </citation>
    <scope>NUCLEOTIDE SEQUENCE [LARGE SCALE GENOMIC DNA]</scope>
    <source>
        <strain evidence="16">DSM 16995</strain>
    </source>
</reference>
<evidence type="ECO:0000256" key="2">
    <source>
        <dbReference type="ARBA" id="ARBA00022741"/>
    </source>
</evidence>
<feature type="short sequence motif" description="RadA KNRFG motif" evidence="11">
    <location>
        <begin position="250"/>
        <end position="254"/>
    </location>
</feature>
<name>A0A1G9CK04_9BACT</name>
<feature type="binding site" evidence="11">
    <location>
        <begin position="92"/>
        <end position="99"/>
    </location>
    <ligand>
        <name>ATP</name>
        <dbReference type="ChEBI" id="CHEBI:30616"/>
    </ligand>
</feature>
<dbReference type="InterPro" id="IPR020588">
    <property type="entry name" value="RecA_ATP-bd"/>
</dbReference>
<protein>
    <recommendedName>
        <fullName evidence="11 12">DNA repair protein RadA</fullName>
    </recommendedName>
</protein>
<feature type="region of interest" description="Lon-protease-like" evidence="11">
    <location>
        <begin position="349"/>
        <end position="440"/>
    </location>
</feature>
<evidence type="ECO:0000256" key="3">
    <source>
        <dbReference type="ARBA" id="ARBA00022763"/>
    </source>
</evidence>
<dbReference type="PRINTS" id="PR01874">
    <property type="entry name" value="DNAREPAIRADA"/>
</dbReference>
<dbReference type="InterPro" id="IPR041166">
    <property type="entry name" value="Rubredoxin_2"/>
</dbReference>
<evidence type="ECO:0000256" key="12">
    <source>
        <dbReference type="NCBIfam" id="TIGR00416"/>
    </source>
</evidence>
<keyword evidence="5" id="KW-0378">Hydrolase</keyword>
<evidence type="ECO:0000256" key="8">
    <source>
        <dbReference type="ARBA" id="ARBA00023016"/>
    </source>
</evidence>